<organism evidence="6 7">
    <name type="scientific">Heterodermia speciosa</name>
    <dbReference type="NCBI Taxonomy" id="116794"/>
    <lineage>
        <taxon>Eukaryota</taxon>
        <taxon>Fungi</taxon>
        <taxon>Dikarya</taxon>
        <taxon>Ascomycota</taxon>
        <taxon>Pezizomycotina</taxon>
        <taxon>Lecanoromycetes</taxon>
        <taxon>OSLEUM clade</taxon>
        <taxon>Lecanoromycetidae</taxon>
        <taxon>Caliciales</taxon>
        <taxon>Physciaceae</taxon>
        <taxon>Heterodermia</taxon>
    </lineage>
</organism>
<feature type="binding site" evidence="4">
    <location>
        <position position="90"/>
    </location>
    <ligand>
        <name>Zn(2+)</name>
        <dbReference type="ChEBI" id="CHEBI:29105"/>
    </ligand>
</feature>
<comment type="similarity">
    <text evidence="1 5">Belongs to the beta-class carbonic anhydrase family.</text>
</comment>
<comment type="catalytic activity">
    <reaction evidence="5">
        <text>hydrogencarbonate + H(+) = CO2 + H2O</text>
        <dbReference type="Rhea" id="RHEA:10748"/>
        <dbReference type="ChEBI" id="CHEBI:15377"/>
        <dbReference type="ChEBI" id="CHEBI:15378"/>
        <dbReference type="ChEBI" id="CHEBI:16526"/>
        <dbReference type="ChEBI" id="CHEBI:17544"/>
        <dbReference type="EC" id="4.2.1.1"/>
    </reaction>
</comment>
<gene>
    <name evidence="6" type="ORF">HETSPECPRED_004583</name>
</gene>
<sequence>MATPIQENLVKSNQEYAAGFKDGDLALPPSKKYAVVTCMDARIDPASAFGISLGDAHVIRNAGGSAHEALRSLVISEQLLGTTEILLIKHSGCGMLTFQNQDAHGVVAKNLGAQAEAELEGLDFLPFPDLDQGVKDDVTFLKGSKAIPDSVAISGWVYEVETGKVRHVA</sequence>
<keyword evidence="2 4" id="KW-0479">Metal-binding</keyword>
<dbReference type="Pfam" id="PF00484">
    <property type="entry name" value="Pro_CA"/>
    <property type="match status" value="1"/>
</dbReference>
<dbReference type="Gene3D" id="3.40.1050.10">
    <property type="entry name" value="Carbonic anhydrase"/>
    <property type="match status" value="1"/>
</dbReference>
<comment type="cofactor">
    <cofactor evidence="4">
        <name>Zn(2+)</name>
        <dbReference type="ChEBI" id="CHEBI:29105"/>
    </cofactor>
    <text evidence="4">Binds 1 zinc ion per subunit.</text>
</comment>
<dbReference type="InterPro" id="IPR001765">
    <property type="entry name" value="Carbonic_anhydrase"/>
</dbReference>
<evidence type="ECO:0000256" key="2">
    <source>
        <dbReference type="ARBA" id="ARBA00022723"/>
    </source>
</evidence>
<comment type="caution">
    <text evidence="6">The sequence shown here is derived from an EMBL/GenBank/DDBJ whole genome shotgun (WGS) entry which is preliminary data.</text>
</comment>
<dbReference type="OrthoDB" id="10248475at2759"/>
<feature type="binding site" evidence="4">
    <location>
        <position position="40"/>
    </location>
    <ligand>
        <name>Zn(2+)</name>
        <dbReference type="ChEBI" id="CHEBI:29105"/>
    </ligand>
</feature>
<dbReference type="EC" id="4.2.1.1" evidence="5"/>
<feature type="binding site" evidence="4">
    <location>
        <position position="93"/>
    </location>
    <ligand>
        <name>Zn(2+)</name>
        <dbReference type="ChEBI" id="CHEBI:29105"/>
    </ligand>
</feature>
<keyword evidence="7" id="KW-1185">Reference proteome</keyword>
<dbReference type="EMBL" id="CAJPDS010000028">
    <property type="protein sequence ID" value="CAF9921560.1"/>
    <property type="molecule type" value="Genomic_DNA"/>
</dbReference>
<dbReference type="SMART" id="SM00947">
    <property type="entry name" value="Pro_CA"/>
    <property type="match status" value="1"/>
</dbReference>
<dbReference type="GO" id="GO:0008270">
    <property type="term" value="F:zinc ion binding"/>
    <property type="evidence" value="ECO:0007669"/>
    <property type="project" value="UniProtKB-UniRule"/>
</dbReference>
<evidence type="ECO:0000256" key="5">
    <source>
        <dbReference type="RuleBase" id="RU003956"/>
    </source>
</evidence>
<comment type="function">
    <text evidence="5">Reversible hydration of carbon dioxide.</text>
</comment>
<keyword evidence="5" id="KW-0456">Lyase</keyword>
<dbReference type="CDD" id="cd03379">
    <property type="entry name" value="beta_CA_cladeD"/>
    <property type="match status" value="1"/>
</dbReference>
<accession>A0A8H3IND8</accession>
<dbReference type="Proteomes" id="UP000664521">
    <property type="component" value="Unassembled WGS sequence"/>
</dbReference>
<name>A0A8H3IND8_9LECA</name>
<evidence type="ECO:0000256" key="3">
    <source>
        <dbReference type="ARBA" id="ARBA00022833"/>
    </source>
</evidence>
<dbReference type="PANTHER" id="PTHR43175:SF3">
    <property type="entry name" value="CARBON DISULFIDE HYDROLASE"/>
    <property type="match status" value="1"/>
</dbReference>
<dbReference type="InterPro" id="IPR036874">
    <property type="entry name" value="Carbonic_anhydrase_sf"/>
</dbReference>
<evidence type="ECO:0000313" key="7">
    <source>
        <dbReference type="Proteomes" id="UP000664521"/>
    </source>
</evidence>
<reference evidence="6" key="1">
    <citation type="submission" date="2021-03" db="EMBL/GenBank/DDBJ databases">
        <authorList>
            <person name="Tagirdzhanova G."/>
        </authorList>
    </citation>
    <scope>NUCLEOTIDE SEQUENCE</scope>
</reference>
<feature type="binding site" evidence="4">
    <location>
        <position position="38"/>
    </location>
    <ligand>
        <name>Zn(2+)</name>
        <dbReference type="ChEBI" id="CHEBI:29105"/>
    </ligand>
</feature>
<protein>
    <recommendedName>
        <fullName evidence="5">Carbonic anhydrase</fullName>
        <ecNumber evidence="5">4.2.1.1</ecNumber>
    </recommendedName>
    <alternativeName>
        <fullName evidence="5">Carbonate dehydratase</fullName>
    </alternativeName>
</protein>
<dbReference type="PANTHER" id="PTHR43175">
    <property type="entry name" value="CARBONIC ANHYDRASE"/>
    <property type="match status" value="1"/>
</dbReference>
<dbReference type="SUPFAM" id="SSF53056">
    <property type="entry name" value="beta-carbonic anhydrase, cab"/>
    <property type="match status" value="1"/>
</dbReference>
<evidence type="ECO:0000256" key="4">
    <source>
        <dbReference type="PIRSR" id="PIRSR601765-1"/>
    </source>
</evidence>
<proteinExistence type="inferred from homology"/>
<dbReference type="AlphaFoldDB" id="A0A8H3IND8"/>
<dbReference type="GO" id="GO:0004089">
    <property type="term" value="F:carbonate dehydratase activity"/>
    <property type="evidence" value="ECO:0007669"/>
    <property type="project" value="UniProtKB-UniRule"/>
</dbReference>
<keyword evidence="3 4" id="KW-0862">Zinc</keyword>
<evidence type="ECO:0000256" key="1">
    <source>
        <dbReference type="ARBA" id="ARBA00006217"/>
    </source>
</evidence>
<evidence type="ECO:0000313" key="6">
    <source>
        <dbReference type="EMBL" id="CAF9921560.1"/>
    </source>
</evidence>